<keyword evidence="6" id="KW-0812">Transmembrane</keyword>
<evidence type="ECO:0000313" key="20">
    <source>
        <dbReference type="Proteomes" id="UP000319836"/>
    </source>
</evidence>
<dbReference type="EMBL" id="VBPA01000283">
    <property type="protein sequence ID" value="TMQ69617.1"/>
    <property type="molecule type" value="Genomic_DNA"/>
</dbReference>
<organism evidence="19 20">
    <name type="scientific">Eiseniibacteriota bacterium</name>
    <dbReference type="NCBI Taxonomy" id="2212470"/>
    <lineage>
        <taxon>Bacteria</taxon>
        <taxon>Candidatus Eiseniibacteriota</taxon>
    </lineage>
</organism>
<keyword evidence="10" id="KW-0626">Porin</keyword>
<feature type="domain" description="Soluble ligand binding" evidence="17">
    <location>
        <begin position="430"/>
        <end position="476"/>
    </location>
</feature>
<gene>
    <name evidence="19" type="ORF">E6K80_11120</name>
</gene>
<reference evidence="19 20" key="1">
    <citation type="journal article" date="2019" name="Nat. Microbiol.">
        <title>Mediterranean grassland soil C-N compound turnover is dependent on rainfall and depth, and is mediated by genomically divergent microorganisms.</title>
        <authorList>
            <person name="Diamond S."/>
            <person name="Andeer P.F."/>
            <person name="Li Z."/>
            <person name="Crits-Christoph A."/>
            <person name="Burstein D."/>
            <person name="Anantharaman K."/>
            <person name="Lane K.R."/>
            <person name="Thomas B.C."/>
            <person name="Pan C."/>
            <person name="Northen T.R."/>
            <person name="Banfield J.F."/>
        </authorList>
    </citation>
    <scope>NUCLEOTIDE SEQUENCE [LARGE SCALE GENOMIC DNA]</scope>
    <source>
        <strain evidence="19">WS_10</strain>
    </source>
</reference>
<dbReference type="Gene3D" id="3.10.560.10">
    <property type="entry name" value="Outer membrane lipoprotein wza domain like"/>
    <property type="match status" value="4"/>
</dbReference>
<dbReference type="Pfam" id="PF22461">
    <property type="entry name" value="SLBB_2"/>
    <property type="match status" value="1"/>
</dbReference>
<evidence type="ECO:0000256" key="1">
    <source>
        <dbReference type="ARBA" id="ARBA00004571"/>
    </source>
</evidence>
<feature type="chain" id="PRO_5022203314" description="Polysaccharide export protein" evidence="15">
    <location>
        <begin position="32"/>
        <end position="668"/>
    </location>
</feature>
<evidence type="ECO:0008006" key="21">
    <source>
        <dbReference type="Google" id="ProtNLM"/>
    </source>
</evidence>
<evidence type="ECO:0000256" key="11">
    <source>
        <dbReference type="ARBA" id="ARBA00023136"/>
    </source>
</evidence>
<keyword evidence="5" id="KW-0762">Sugar transport</keyword>
<dbReference type="InterPro" id="IPR019554">
    <property type="entry name" value="Soluble_ligand-bd"/>
</dbReference>
<dbReference type="PANTHER" id="PTHR33619">
    <property type="entry name" value="POLYSACCHARIDE EXPORT PROTEIN GFCE-RELATED"/>
    <property type="match status" value="1"/>
</dbReference>
<keyword evidence="13" id="KW-0998">Cell outer membrane</keyword>
<evidence type="ECO:0000256" key="4">
    <source>
        <dbReference type="ARBA" id="ARBA00022452"/>
    </source>
</evidence>
<proteinExistence type="inferred from homology"/>
<feature type="domain" description="SLBB" evidence="18">
    <location>
        <begin position="171"/>
        <end position="247"/>
    </location>
</feature>
<keyword evidence="11" id="KW-0472">Membrane</keyword>
<evidence type="ECO:0000256" key="13">
    <source>
        <dbReference type="ARBA" id="ARBA00023237"/>
    </source>
</evidence>
<evidence type="ECO:0000259" key="18">
    <source>
        <dbReference type="Pfam" id="PF22461"/>
    </source>
</evidence>
<evidence type="ECO:0000256" key="9">
    <source>
        <dbReference type="ARBA" id="ARBA00023065"/>
    </source>
</evidence>
<evidence type="ECO:0000256" key="8">
    <source>
        <dbReference type="ARBA" id="ARBA00023047"/>
    </source>
</evidence>
<dbReference type="GO" id="GO:0015159">
    <property type="term" value="F:polysaccharide transmembrane transporter activity"/>
    <property type="evidence" value="ECO:0007669"/>
    <property type="project" value="InterPro"/>
</dbReference>
<dbReference type="InterPro" id="IPR054765">
    <property type="entry name" value="SLBB_dom"/>
</dbReference>
<keyword evidence="7 15" id="KW-0732">Signal</keyword>
<dbReference type="InterPro" id="IPR049712">
    <property type="entry name" value="Poly_export"/>
</dbReference>
<comment type="subcellular location">
    <subcellularLocation>
        <location evidence="1">Cell outer membrane</location>
        <topology evidence="1">Multi-pass membrane protein</topology>
    </subcellularLocation>
</comment>
<keyword evidence="14" id="KW-0449">Lipoprotein</keyword>
<accession>A0A538U139</accession>
<dbReference type="GO" id="GO:0006811">
    <property type="term" value="P:monoatomic ion transport"/>
    <property type="evidence" value="ECO:0007669"/>
    <property type="project" value="UniProtKB-KW"/>
</dbReference>
<dbReference type="AlphaFoldDB" id="A0A538U139"/>
<keyword evidence="9" id="KW-0406">Ion transport</keyword>
<feature type="domain" description="Soluble ligand binding" evidence="17">
    <location>
        <begin position="254"/>
        <end position="302"/>
    </location>
</feature>
<comment type="similarity">
    <text evidence="2">Belongs to the BexD/CtrA/VexA family.</text>
</comment>
<evidence type="ECO:0000259" key="17">
    <source>
        <dbReference type="Pfam" id="PF10531"/>
    </source>
</evidence>
<sequence>MRLRWRATATRRALSACAALGWLVCAWTARAETTARPDGEPLPGERVESAFRQSLTTPAPEARWRGLPVFGREWFTGRDSSLAPVSGAVVGPDYVLGPGDNLVVFVSGLRDTSYALTLDRDGQVFLPRVWTTSLWGLSFADAERLIQSRLSTVLRNARVQISMGRVRAVEVFVLGAVVKPGKVTLAGMATALNALIAAGGPNALGSLRDVRVRRADLEVARLDLYPFLVAGDRRQDVRLQSGDVVFVELVKQRVGVQGEVVRPGVYEASEPLSLRALLALAGGPTPLADLTRVRIERVDPNGGFRLEDVALDHGHGIDPDSLRLFDFDLVTVLPLAERMRNLVTLDGYVRHPGEYQLLPGMKLSDLIGGDRLLPEADLEHGELRRVDLATFHVEVRAFSPRRVRAGEEDGPLQPMDGVTVFSSARLPSTVSLEGEVTRPGAYTITPGERMSDVLTRAGGVTPRGSLRAAVFRRRSAARDEASVTRGLDERQRIELARRRIEWIAAGDSSGAAEAERAQAELLGRLDRQTEPGRVVLDLDAQGRWMRTGKDPMLEDGDRLIVPIEPATVAVLGNVMNPGALIARRAAGAAAYVRRAGGLARDADLGRSYVLRANGEAEPYRGGARVLPGDAVVVIPRTHAPGFGRALVGGTRFVFEMAAAAGVILAATR</sequence>
<dbReference type="PANTHER" id="PTHR33619:SF3">
    <property type="entry name" value="POLYSACCHARIDE EXPORT PROTEIN GFCE-RELATED"/>
    <property type="match status" value="1"/>
</dbReference>
<dbReference type="Pfam" id="PF02563">
    <property type="entry name" value="Poly_export"/>
    <property type="match status" value="1"/>
</dbReference>
<evidence type="ECO:0000256" key="15">
    <source>
        <dbReference type="SAM" id="SignalP"/>
    </source>
</evidence>
<evidence type="ECO:0000256" key="5">
    <source>
        <dbReference type="ARBA" id="ARBA00022597"/>
    </source>
</evidence>
<evidence type="ECO:0000256" key="3">
    <source>
        <dbReference type="ARBA" id="ARBA00022448"/>
    </source>
</evidence>
<dbReference type="InterPro" id="IPR003715">
    <property type="entry name" value="Poly_export_N"/>
</dbReference>
<dbReference type="Pfam" id="PF10531">
    <property type="entry name" value="SLBB"/>
    <property type="match status" value="2"/>
</dbReference>
<evidence type="ECO:0000256" key="12">
    <source>
        <dbReference type="ARBA" id="ARBA00023139"/>
    </source>
</evidence>
<comment type="caution">
    <text evidence="19">The sequence shown here is derived from an EMBL/GenBank/DDBJ whole genome shotgun (WGS) entry which is preliminary data.</text>
</comment>
<evidence type="ECO:0000259" key="16">
    <source>
        <dbReference type="Pfam" id="PF02563"/>
    </source>
</evidence>
<protein>
    <recommendedName>
        <fullName evidence="21">Polysaccharide export protein</fullName>
    </recommendedName>
</protein>
<evidence type="ECO:0000313" key="19">
    <source>
        <dbReference type="EMBL" id="TMQ69617.1"/>
    </source>
</evidence>
<feature type="signal peptide" evidence="15">
    <location>
        <begin position="1"/>
        <end position="31"/>
    </location>
</feature>
<keyword evidence="4" id="KW-1134">Transmembrane beta strand</keyword>
<feature type="domain" description="Polysaccharide export protein N-terminal" evidence="16">
    <location>
        <begin position="90"/>
        <end position="163"/>
    </location>
</feature>
<dbReference type="GO" id="GO:0015288">
    <property type="term" value="F:porin activity"/>
    <property type="evidence" value="ECO:0007669"/>
    <property type="project" value="UniProtKB-KW"/>
</dbReference>
<dbReference type="Proteomes" id="UP000319836">
    <property type="component" value="Unassembled WGS sequence"/>
</dbReference>
<dbReference type="GO" id="GO:0046930">
    <property type="term" value="C:pore complex"/>
    <property type="evidence" value="ECO:0007669"/>
    <property type="project" value="UniProtKB-KW"/>
</dbReference>
<evidence type="ECO:0000256" key="7">
    <source>
        <dbReference type="ARBA" id="ARBA00022729"/>
    </source>
</evidence>
<keyword evidence="12" id="KW-0564">Palmitate</keyword>
<evidence type="ECO:0000256" key="14">
    <source>
        <dbReference type="ARBA" id="ARBA00023288"/>
    </source>
</evidence>
<name>A0A538U139_UNCEI</name>
<evidence type="ECO:0000256" key="6">
    <source>
        <dbReference type="ARBA" id="ARBA00022692"/>
    </source>
</evidence>
<keyword evidence="8" id="KW-0625">Polysaccharide transport</keyword>
<keyword evidence="3" id="KW-0813">Transport</keyword>
<dbReference type="GO" id="GO:0009279">
    <property type="term" value="C:cell outer membrane"/>
    <property type="evidence" value="ECO:0007669"/>
    <property type="project" value="UniProtKB-SubCell"/>
</dbReference>
<evidence type="ECO:0000256" key="10">
    <source>
        <dbReference type="ARBA" id="ARBA00023114"/>
    </source>
</evidence>
<evidence type="ECO:0000256" key="2">
    <source>
        <dbReference type="ARBA" id="ARBA00009450"/>
    </source>
</evidence>